<evidence type="ECO:0000313" key="2">
    <source>
        <dbReference type="Proteomes" id="UP000027265"/>
    </source>
</evidence>
<evidence type="ECO:0000313" key="1">
    <source>
        <dbReference type="EMBL" id="KDQ49973.1"/>
    </source>
</evidence>
<dbReference type="OrthoDB" id="3255541at2759"/>
<name>A0A067P508_9AGAM</name>
<reference evidence="2" key="1">
    <citation type="journal article" date="2014" name="Proc. Natl. Acad. Sci. U.S.A.">
        <title>Extensive sampling of basidiomycete genomes demonstrates inadequacy of the white-rot/brown-rot paradigm for wood decay fungi.</title>
        <authorList>
            <person name="Riley R."/>
            <person name="Salamov A.A."/>
            <person name="Brown D.W."/>
            <person name="Nagy L.G."/>
            <person name="Floudas D."/>
            <person name="Held B.W."/>
            <person name="Levasseur A."/>
            <person name="Lombard V."/>
            <person name="Morin E."/>
            <person name="Otillar R."/>
            <person name="Lindquist E.A."/>
            <person name="Sun H."/>
            <person name="LaButti K.M."/>
            <person name="Schmutz J."/>
            <person name="Jabbour D."/>
            <person name="Luo H."/>
            <person name="Baker S.E."/>
            <person name="Pisabarro A.G."/>
            <person name="Walton J.D."/>
            <person name="Blanchette R.A."/>
            <person name="Henrissat B."/>
            <person name="Martin F."/>
            <person name="Cullen D."/>
            <person name="Hibbett D.S."/>
            <person name="Grigoriev I.V."/>
        </authorList>
    </citation>
    <scope>NUCLEOTIDE SEQUENCE [LARGE SCALE GENOMIC DNA]</scope>
    <source>
        <strain evidence="2">MUCL 33604</strain>
    </source>
</reference>
<gene>
    <name evidence="1" type="ORF">JAAARDRAFT_74445</name>
</gene>
<dbReference type="STRING" id="933084.A0A067P508"/>
<accession>A0A067P508</accession>
<dbReference type="EMBL" id="KL197769">
    <property type="protein sequence ID" value="KDQ49973.1"/>
    <property type="molecule type" value="Genomic_DNA"/>
</dbReference>
<proteinExistence type="predicted"/>
<sequence>MTPASLARTCRSFHEPALDILWKRQYSLKPLWKCLPSDLWDGKGGGLVVTRPRRKLIPLDWDRFIFYARRIRALHAMFHPRSHATCSNDETLHYFVPRYPRAMPILPNVEQATWQIYHDDAVPYDEFCFGDKTKDIMIFTRCSDERCHFIL</sequence>
<organism evidence="1 2">
    <name type="scientific">Jaapia argillacea MUCL 33604</name>
    <dbReference type="NCBI Taxonomy" id="933084"/>
    <lineage>
        <taxon>Eukaryota</taxon>
        <taxon>Fungi</taxon>
        <taxon>Dikarya</taxon>
        <taxon>Basidiomycota</taxon>
        <taxon>Agaricomycotina</taxon>
        <taxon>Agaricomycetes</taxon>
        <taxon>Agaricomycetidae</taxon>
        <taxon>Jaapiales</taxon>
        <taxon>Jaapiaceae</taxon>
        <taxon>Jaapia</taxon>
    </lineage>
</organism>
<dbReference type="Proteomes" id="UP000027265">
    <property type="component" value="Unassembled WGS sequence"/>
</dbReference>
<feature type="non-terminal residue" evidence="1">
    <location>
        <position position="151"/>
    </location>
</feature>
<dbReference type="InParanoid" id="A0A067P508"/>
<keyword evidence="2" id="KW-1185">Reference proteome</keyword>
<dbReference type="HOGENOM" id="CLU_1735796_0_0_1"/>
<evidence type="ECO:0008006" key="3">
    <source>
        <dbReference type="Google" id="ProtNLM"/>
    </source>
</evidence>
<dbReference type="AlphaFoldDB" id="A0A067P508"/>
<protein>
    <recommendedName>
        <fullName evidence="3">F-box domain-containing protein</fullName>
    </recommendedName>
</protein>